<dbReference type="OrthoDB" id="1864035at2"/>
<dbReference type="InterPro" id="IPR013525">
    <property type="entry name" value="ABC2_TM"/>
</dbReference>
<evidence type="ECO:0000313" key="9">
    <source>
        <dbReference type="Proteomes" id="UP000032250"/>
    </source>
</evidence>
<evidence type="ECO:0000256" key="6">
    <source>
        <dbReference type="SAM" id="Phobius"/>
    </source>
</evidence>
<dbReference type="PANTHER" id="PTHR30294">
    <property type="entry name" value="MEMBRANE COMPONENT OF ABC TRANSPORTER YHHJ-RELATED"/>
    <property type="match status" value="1"/>
</dbReference>
<reference evidence="8 9" key="1">
    <citation type="submission" date="2014-06" db="EMBL/GenBank/DDBJ databases">
        <title>Genome characterization of distinct group I Clostridium botulinum lineages.</title>
        <authorList>
            <person name="Giordani F."/>
            <person name="Anselmo A."/>
            <person name="Fillo S."/>
            <person name="Palozzi A.M."/>
            <person name="Fortunato A."/>
            <person name="Gentile B."/>
            <person name="Ciammaruconi A."/>
            <person name="Anniballi F."/>
            <person name="De Medici D."/>
            <person name="Lista F."/>
        </authorList>
    </citation>
    <scope>NUCLEOTIDE SEQUENCE [LARGE SCALE GENOMIC DNA]</scope>
    <source>
        <strain evidence="8 9">B2 450</strain>
    </source>
</reference>
<dbReference type="EMBL" id="JXSU01000007">
    <property type="protein sequence ID" value="KIS24944.1"/>
    <property type="molecule type" value="Genomic_DNA"/>
</dbReference>
<keyword evidence="2" id="KW-1003">Cell membrane</keyword>
<dbReference type="PANTHER" id="PTHR30294:SF48">
    <property type="entry name" value="LINEARMYCIN RESISTANCE PERMEASE PROTEIN LNRM"/>
    <property type="match status" value="1"/>
</dbReference>
<name>A0A0D1AP37_CLOBO</name>
<dbReference type="PATRIC" id="fig|1379739.3.peg.818"/>
<proteinExistence type="predicted"/>
<dbReference type="Pfam" id="PF12698">
    <property type="entry name" value="ABC2_membrane_3"/>
    <property type="match status" value="1"/>
</dbReference>
<feature type="transmembrane region" description="Helical" evidence="6">
    <location>
        <begin position="181"/>
        <end position="203"/>
    </location>
</feature>
<dbReference type="HOGENOM" id="CLU_039483_0_3_9"/>
<comment type="caution">
    <text evidence="8">The sequence shown here is derived from an EMBL/GenBank/DDBJ whole genome shotgun (WGS) entry which is preliminary data.</text>
</comment>
<protein>
    <submittedName>
        <fullName evidence="8">Multidrug ABC transporter permease</fullName>
    </submittedName>
</protein>
<dbReference type="GO" id="GO:0140359">
    <property type="term" value="F:ABC-type transporter activity"/>
    <property type="evidence" value="ECO:0007669"/>
    <property type="project" value="InterPro"/>
</dbReference>
<feature type="transmembrane region" description="Helical" evidence="6">
    <location>
        <begin position="293"/>
        <end position="311"/>
    </location>
</feature>
<organism evidence="8 9">
    <name type="scientific">Clostridium botulinum B2 450</name>
    <dbReference type="NCBI Taxonomy" id="1379739"/>
    <lineage>
        <taxon>Bacteria</taxon>
        <taxon>Bacillati</taxon>
        <taxon>Bacillota</taxon>
        <taxon>Clostridia</taxon>
        <taxon>Eubacteriales</taxon>
        <taxon>Clostridiaceae</taxon>
        <taxon>Clostridium</taxon>
    </lineage>
</organism>
<dbReference type="GO" id="GO:0005886">
    <property type="term" value="C:plasma membrane"/>
    <property type="evidence" value="ECO:0007669"/>
    <property type="project" value="UniProtKB-SubCell"/>
</dbReference>
<keyword evidence="5 6" id="KW-0472">Membrane</keyword>
<feature type="transmembrane region" description="Helical" evidence="6">
    <location>
        <begin position="21"/>
        <end position="43"/>
    </location>
</feature>
<keyword evidence="3 6" id="KW-0812">Transmembrane</keyword>
<feature type="transmembrane region" description="Helical" evidence="6">
    <location>
        <begin position="261"/>
        <end position="284"/>
    </location>
</feature>
<evidence type="ECO:0000256" key="1">
    <source>
        <dbReference type="ARBA" id="ARBA00004651"/>
    </source>
</evidence>
<dbReference type="InterPro" id="IPR051449">
    <property type="entry name" value="ABC-2_transporter_component"/>
</dbReference>
<dbReference type="AlphaFoldDB" id="A0A0D1AP37"/>
<evidence type="ECO:0000256" key="5">
    <source>
        <dbReference type="ARBA" id="ARBA00023136"/>
    </source>
</evidence>
<sequence length="375" mass="43140">MKFLNIAINEIKINFRDKKSMIMFIIWPMMLITVLGFSLNSAFNKIDLFKDTKVIYTMGEDTKNKQAFEEFLDIIKKQGIEIYKENNTKIAKEKVQNKEYICYLNFHKEGNKIDFYKNDKYSSQASVVEVITNSFIKKYNTVVEVIKINPTLIKKDNINKINKYVEMESLENKKTPSSLEYYAVAMIVMIILYISLAAVNSFGNEYTRNTIIKLTSSPASKHEIFIGKVLGLTFVSVIQILLVFLFSKYALKVYWGKSEGIILLVLLSEIIMAIFAGISIIYLFKKQSVAESFLNGILPFITFLGGGYTPIDFQESKVLGLIYDFNIFSKIKDAIFNSMFFNNNDLSYKIIIINLSIAFIFLIISSLNFSRREAI</sequence>
<evidence type="ECO:0000259" key="7">
    <source>
        <dbReference type="Pfam" id="PF12698"/>
    </source>
</evidence>
<comment type="subcellular location">
    <subcellularLocation>
        <location evidence="1">Cell membrane</location>
        <topology evidence="1">Multi-pass membrane protein</topology>
    </subcellularLocation>
</comment>
<accession>A0A0D1AP37</accession>
<dbReference type="Proteomes" id="UP000032250">
    <property type="component" value="Unassembled WGS sequence"/>
</dbReference>
<keyword evidence="4 6" id="KW-1133">Transmembrane helix</keyword>
<feature type="domain" description="ABC-2 type transporter transmembrane" evidence="7">
    <location>
        <begin position="19"/>
        <end position="364"/>
    </location>
</feature>
<evidence type="ECO:0000256" key="2">
    <source>
        <dbReference type="ARBA" id="ARBA00022475"/>
    </source>
</evidence>
<evidence type="ECO:0000313" key="8">
    <source>
        <dbReference type="EMBL" id="KIS24944.1"/>
    </source>
</evidence>
<evidence type="ECO:0000256" key="3">
    <source>
        <dbReference type="ARBA" id="ARBA00022692"/>
    </source>
</evidence>
<evidence type="ECO:0000256" key="4">
    <source>
        <dbReference type="ARBA" id="ARBA00022989"/>
    </source>
</evidence>
<feature type="transmembrane region" description="Helical" evidence="6">
    <location>
        <begin position="346"/>
        <end position="369"/>
    </location>
</feature>
<feature type="transmembrane region" description="Helical" evidence="6">
    <location>
        <begin position="224"/>
        <end position="246"/>
    </location>
</feature>
<gene>
    <name evidence="8" type="ORF">N495_02550</name>
</gene>